<protein>
    <submittedName>
        <fullName evidence="1">Class I SAM-dependent methyltransferase</fullName>
    </submittedName>
</protein>
<dbReference type="WBParaSite" id="NBR_0000418001-mRNA-1">
    <property type="protein sequence ID" value="NBR_0000418001-mRNA-1"/>
    <property type="gene ID" value="NBR_0000418001"/>
</dbReference>
<accession>A0A0N4XNS8</accession>
<name>A0A0N4XNS8_NIPBR</name>
<reference evidence="1" key="1">
    <citation type="submission" date="2017-02" db="UniProtKB">
        <authorList>
            <consortium name="WormBaseParasite"/>
        </authorList>
    </citation>
    <scope>IDENTIFICATION</scope>
</reference>
<organism evidence="1">
    <name type="scientific">Nippostrongylus brasiliensis</name>
    <name type="common">Rat hookworm</name>
    <dbReference type="NCBI Taxonomy" id="27835"/>
    <lineage>
        <taxon>Eukaryota</taxon>
        <taxon>Metazoa</taxon>
        <taxon>Ecdysozoa</taxon>
        <taxon>Nematoda</taxon>
        <taxon>Chromadorea</taxon>
        <taxon>Rhabditida</taxon>
        <taxon>Rhabditina</taxon>
        <taxon>Rhabditomorpha</taxon>
        <taxon>Strongyloidea</taxon>
        <taxon>Heligmosomidae</taxon>
        <taxon>Nippostrongylus</taxon>
    </lineage>
</organism>
<dbReference type="Gene3D" id="3.40.630.30">
    <property type="match status" value="1"/>
</dbReference>
<evidence type="ECO:0000313" key="1">
    <source>
        <dbReference type="WBParaSite" id="NBR_0000418001-mRNA-1"/>
    </source>
</evidence>
<dbReference type="AlphaFoldDB" id="A0A0N4XNS8"/>
<sequence length="61" mass="6935">LDPDNWFQKDGFHGITSEASSLANQTLLSKNGYTCVSKPNYKLEMHDGNEGIKVFFKDLRK</sequence>
<proteinExistence type="predicted"/>